<evidence type="ECO:0000313" key="3">
    <source>
        <dbReference type="EMBL" id="AGC72849.1"/>
    </source>
</evidence>
<dbReference type="NCBIfam" id="TIGR00976">
    <property type="entry name" value="CocE_NonD"/>
    <property type="match status" value="1"/>
</dbReference>
<feature type="domain" description="Xaa-Pro dipeptidyl-peptidase C-terminal" evidence="2">
    <location>
        <begin position="290"/>
        <end position="527"/>
    </location>
</feature>
<name>L7VYT5_9BACT</name>
<dbReference type="InterPro" id="IPR013736">
    <property type="entry name" value="Xaa-Pro_dipept_C"/>
</dbReference>
<dbReference type="PANTHER" id="PTHR43056:SF10">
    <property type="entry name" value="COCE_NOND FAMILY, PUTATIVE (AFU_ORTHOLOGUE AFUA_7G00600)-RELATED"/>
    <property type="match status" value="1"/>
</dbReference>
<reference evidence="3" key="1">
    <citation type="submission" date="2012-09" db="EMBL/GenBank/DDBJ databases">
        <title>Metagenomic Characterization of a Microbial Community in Wastewater Detects High Levels of Antibiotic Resistance.</title>
        <authorList>
            <person name="Abrams M."/>
            <person name="Caldwell A."/>
            <person name="Vandaei E."/>
            <person name="Lee W."/>
            <person name="Perrott J."/>
            <person name="Khan S.Y."/>
            <person name="Ta J."/>
            <person name="Romero D."/>
            <person name="Nguyen V."/>
            <person name="Pourmand N."/>
            <person name="Ouverney C.C."/>
        </authorList>
    </citation>
    <scope>NUCLEOTIDE SEQUENCE</scope>
</reference>
<dbReference type="Pfam" id="PF02129">
    <property type="entry name" value="Peptidase_S15"/>
    <property type="match status" value="1"/>
</dbReference>
<dbReference type="PANTHER" id="PTHR43056">
    <property type="entry name" value="PEPTIDASE S9 PROLYL OLIGOPEPTIDASE"/>
    <property type="match status" value="1"/>
</dbReference>
<dbReference type="SUPFAM" id="SSF49785">
    <property type="entry name" value="Galactose-binding domain-like"/>
    <property type="match status" value="1"/>
</dbReference>
<dbReference type="InterPro" id="IPR050585">
    <property type="entry name" value="Xaa-Pro_dipeptidyl-ppase/CocE"/>
</dbReference>
<dbReference type="InterPro" id="IPR008979">
    <property type="entry name" value="Galactose-bd-like_sf"/>
</dbReference>
<dbReference type="SUPFAM" id="SSF53474">
    <property type="entry name" value="alpha/beta-Hydrolases"/>
    <property type="match status" value="1"/>
</dbReference>
<organism evidence="3">
    <name type="scientific">uncultured bacterium A1Q1_fos_1246</name>
    <dbReference type="NCBI Taxonomy" id="1256545"/>
    <lineage>
        <taxon>Bacteria</taxon>
        <taxon>environmental samples</taxon>
    </lineage>
</organism>
<evidence type="ECO:0000256" key="1">
    <source>
        <dbReference type="ARBA" id="ARBA00022801"/>
    </source>
</evidence>
<accession>L7VYT5</accession>
<dbReference type="Gene3D" id="2.60.120.260">
    <property type="entry name" value="Galactose-binding domain-like"/>
    <property type="match status" value="1"/>
</dbReference>
<dbReference type="InterPro" id="IPR005674">
    <property type="entry name" value="CocE/Ser_esterase"/>
</dbReference>
<dbReference type="Pfam" id="PF08530">
    <property type="entry name" value="PepX_C"/>
    <property type="match status" value="1"/>
</dbReference>
<dbReference type="GO" id="GO:0008239">
    <property type="term" value="F:dipeptidyl-peptidase activity"/>
    <property type="evidence" value="ECO:0007669"/>
    <property type="project" value="InterPro"/>
</dbReference>
<evidence type="ECO:0000259" key="2">
    <source>
        <dbReference type="SMART" id="SM00939"/>
    </source>
</evidence>
<dbReference type="EMBL" id="JX649913">
    <property type="protein sequence ID" value="AGC72849.1"/>
    <property type="molecule type" value="Genomic_DNA"/>
</dbReference>
<proteinExistence type="predicted"/>
<dbReference type="SMART" id="SM00939">
    <property type="entry name" value="PepX_C"/>
    <property type="match status" value="1"/>
</dbReference>
<keyword evidence="1" id="KW-0378">Hydrolase</keyword>
<dbReference type="InterPro" id="IPR029058">
    <property type="entry name" value="AB_hydrolase_fold"/>
</dbReference>
<dbReference type="InterPro" id="IPR000383">
    <property type="entry name" value="Xaa-Pro-like_dom"/>
</dbReference>
<sequence length="671" mass="75406">MTTQSNHTLYPVRVLKHVRIPMADGVELDANLYMPAAEGQFPAVFDYYPYRKDDLSAGGMRVHHYFAERGFVAIRIDVRGTGSSSGTAIDEYSVQEQLDAVESIAWMARQPWCNGNVGMFGTSYGGFNSVQVAMHRPPALKAICPMYFTDNRYTDDCHYKGGAMQMLYDMATYGLSMVVQNALPPYQEAVGDQWAQIWEDHLKAEPWLLPWESNHVYNDYWKQGSLCENYGAIEAATFLIGGWRDGYMNCNLRTFEHLQCPKKVLIGPWLHVWPDVGVPGPRIDHLHEMARWFAYWLKGEQNGVMDEPPVAIYVQQYDPPQADRPLTSGFWRYEAGWPLARQQATPVYLAADERLQTAPPTTSGNATYVYNPTVGASFGMFSAASPHLLPMDQRVEDAYSINWTSAPLTEPLEILGYPEAVLQVSVTTDVAFLVVRLTDIAPDGQAALVTKGILNLTHRASHEQPTALEPGQPYNVRFLLDATSWLFEPGHRIRVSINGADFPNTWPSPKPYLGTITFGGAQTSQLLLPVVGLQEPALPTPQFLPPSTPPPSSVQGFGQRPIWRVTRDYMNNTAEVFLKREGFTRVNDRLSFTSSGEATTLVSEKEPAHATSRGLSRVTLHWPERTIDTCARGQIQSDEQNFHVTIQLEITMDGVLFHQRRWMKSMPRQLL</sequence>
<dbReference type="Gene3D" id="3.40.50.1820">
    <property type="entry name" value="alpha/beta hydrolase"/>
    <property type="match status" value="1"/>
</dbReference>
<dbReference type="AlphaFoldDB" id="L7VYT5"/>
<dbReference type="Gene3D" id="1.10.3020.10">
    <property type="entry name" value="alpha-amino acid ester hydrolase ( Helical cap domain)"/>
    <property type="match status" value="1"/>
</dbReference>
<protein>
    <recommendedName>
        <fullName evidence="2">Xaa-Pro dipeptidyl-peptidase C-terminal domain-containing protein</fullName>
    </recommendedName>
</protein>